<dbReference type="GO" id="GO:0016903">
    <property type="term" value="F:oxidoreductase activity, acting on the aldehyde or oxo group of donors"/>
    <property type="evidence" value="ECO:0007669"/>
    <property type="project" value="InterPro"/>
</dbReference>
<dbReference type="InterPro" id="IPR029061">
    <property type="entry name" value="THDP-binding"/>
</dbReference>
<dbReference type="AlphaFoldDB" id="A0A1F6AS45"/>
<evidence type="ECO:0000313" key="5">
    <source>
        <dbReference type="EMBL" id="OGG27323.1"/>
    </source>
</evidence>
<dbReference type="FunFam" id="3.40.50.920:FF:000009">
    <property type="entry name" value="2-oxoglutarate ferredoxin oxidoreductase subunit alpha"/>
    <property type="match status" value="1"/>
</dbReference>
<evidence type="ECO:0000259" key="4">
    <source>
        <dbReference type="Pfam" id="PF17147"/>
    </source>
</evidence>
<dbReference type="Gene3D" id="3.40.50.920">
    <property type="match status" value="1"/>
</dbReference>
<dbReference type="InterPro" id="IPR019752">
    <property type="entry name" value="Pyrv/ketoisovalerate_OxRed_cat"/>
</dbReference>
<dbReference type="CDD" id="cd07034">
    <property type="entry name" value="TPP_PYR_PFOR_IOR-alpha_like"/>
    <property type="match status" value="1"/>
</dbReference>
<evidence type="ECO:0000256" key="1">
    <source>
        <dbReference type="ARBA" id="ARBA00023002"/>
    </source>
</evidence>
<protein>
    <recommendedName>
        <fullName evidence="7">2-oxoacid:ferredoxin oxidoreductase subunit alpha</fullName>
    </recommendedName>
</protein>
<dbReference type="InterPro" id="IPR033412">
    <property type="entry name" value="PFOR_II"/>
</dbReference>
<evidence type="ECO:0000313" key="6">
    <source>
        <dbReference type="Proteomes" id="UP000178305"/>
    </source>
</evidence>
<keyword evidence="1" id="KW-0560">Oxidoreductase</keyword>
<dbReference type="Gene3D" id="3.40.50.970">
    <property type="match status" value="1"/>
</dbReference>
<dbReference type="InterPro" id="IPR002880">
    <property type="entry name" value="Pyrv_Fd/Flavodoxin_OxRdtase_N"/>
</dbReference>
<dbReference type="SUPFAM" id="SSF52922">
    <property type="entry name" value="TK C-terminal domain-like"/>
    <property type="match status" value="1"/>
</dbReference>
<dbReference type="FunFam" id="3.40.50.970:FF:000022">
    <property type="entry name" value="2-oxoglutarate ferredoxin oxidoreductase alpha subunit"/>
    <property type="match status" value="1"/>
</dbReference>
<dbReference type="InterPro" id="IPR022367">
    <property type="entry name" value="2-oxoacid/accept_OxRdtase_asu"/>
</dbReference>
<sequence length="579" mass="63067">MRDSVTWKIGGEAGFGIISSGTMLARAYSRAGYHILVTNEYPSLIRGGHNVVTVRIATEPFESLNRDVHILVALNKETINLHKQEVAEGTLVVFDPKDGEPGASDFPKKVVLVPVPFKDLVTQLHGEPVMRNTVALGVTVALIGSDFEMLATVIRDQFRKKGDEIVNQNIAIAKAGYDHIKQTFGTETSMYLSQVQKKEDQLVINASEALGLGAVRAGLKFAAIYPMTPINALIGFLADHAKSLGIVYKQPEDEIAGINMAIGASLAGVRSMVATSGGGFALMVEGLSLAGIVEVPLVIDLGMRVGPATGMPTWTEQGELQFAIHAGHGEFPRIILAPSDAKEAYTLTIDAFNLADRFQVPVFVLTDKYINESQWCVPKSYVTGEVVIDRGKLVKDGLVPLEGTSSFPRYRTDTEDGVSPRSVPGVAGGQYFANSYEHNEEGHVTEDSAKRIAMVTKRMKKLAAIEKEARPPTVFGESDAELTFVSWGSSRGPILEAMKLLAKNGKKARLIHYSWLYPFPSGETMKLLSPATRLIDVEQNATGQLAALIREHTGILIKEKMLKYDGRPFYPEEIVEKVI</sequence>
<dbReference type="Gene3D" id="3.40.920.10">
    <property type="entry name" value="Pyruvate-ferredoxin oxidoreductase, PFOR, domain III"/>
    <property type="match status" value="1"/>
</dbReference>
<dbReference type="InterPro" id="IPR002869">
    <property type="entry name" value="Pyrv_flavodox_OxRed_cen"/>
</dbReference>
<dbReference type="Proteomes" id="UP000178305">
    <property type="component" value="Unassembled WGS sequence"/>
</dbReference>
<dbReference type="InterPro" id="IPR009014">
    <property type="entry name" value="Transketo_C/PFOR_II"/>
</dbReference>
<feature type="domain" description="Pyruvate/ketoisovalerate oxidoreductase catalytic" evidence="2">
    <location>
        <begin position="14"/>
        <end position="178"/>
    </location>
</feature>
<comment type="caution">
    <text evidence="5">The sequence shown here is derived from an EMBL/GenBank/DDBJ whole genome shotgun (WGS) entry which is preliminary data.</text>
</comment>
<dbReference type="Pfam" id="PF01558">
    <property type="entry name" value="POR"/>
    <property type="match status" value="1"/>
</dbReference>
<dbReference type="SUPFAM" id="SSF52518">
    <property type="entry name" value="Thiamin diphosphate-binding fold (THDP-binding)"/>
    <property type="match status" value="1"/>
</dbReference>
<organism evidence="5 6">
    <name type="scientific">Candidatus Gottesmanbacteria bacterium RIFCSPLOWO2_01_FULL_48_11</name>
    <dbReference type="NCBI Taxonomy" id="1798395"/>
    <lineage>
        <taxon>Bacteria</taxon>
        <taxon>Candidatus Gottesmaniibacteriota</taxon>
    </lineage>
</organism>
<dbReference type="SUPFAM" id="SSF53323">
    <property type="entry name" value="Pyruvate-ferredoxin oxidoreductase, PFOR, domain III"/>
    <property type="match status" value="1"/>
</dbReference>
<feature type="domain" description="Pyruvate flavodoxin/ferredoxin oxidoreductase pyrimidine binding" evidence="3">
    <location>
        <begin position="213"/>
        <end position="453"/>
    </location>
</feature>
<dbReference type="PANTHER" id="PTHR32154:SF20">
    <property type="entry name" value="2-OXOGLUTARATE OXIDOREDUCTASE SUBUNIT KORA"/>
    <property type="match status" value="1"/>
</dbReference>
<gene>
    <name evidence="5" type="ORF">A3A64_01150</name>
</gene>
<proteinExistence type="predicted"/>
<evidence type="ECO:0000259" key="2">
    <source>
        <dbReference type="Pfam" id="PF01558"/>
    </source>
</evidence>
<dbReference type="Pfam" id="PF01855">
    <property type="entry name" value="POR_N"/>
    <property type="match status" value="1"/>
</dbReference>
<feature type="domain" description="Pyruvate:ferredoxin oxidoreductase core" evidence="4">
    <location>
        <begin position="480"/>
        <end position="573"/>
    </location>
</feature>
<dbReference type="Pfam" id="PF17147">
    <property type="entry name" value="PFOR_II"/>
    <property type="match status" value="1"/>
</dbReference>
<accession>A0A1F6AS45</accession>
<dbReference type="GO" id="GO:0006979">
    <property type="term" value="P:response to oxidative stress"/>
    <property type="evidence" value="ECO:0007669"/>
    <property type="project" value="TreeGrafter"/>
</dbReference>
<reference evidence="5 6" key="1">
    <citation type="journal article" date="2016" name="Nat. Commun.">
        <title>Thousands of microbial genomes shed light on interconnected biogeochemical processes in an aquifer system.</title>
        <authorList>
            <person name="Anantharaman K."/>
            <person name="Brown C.T."/>
            <person name="Hug L.A."/>
            <person name="Sharon I."/>
            <person name="Castelle C.J."/>
            <person name="Probst A.J."/>
            <person name="Thomas B.C."/>
            <person name="Singh A."/>
            <person name="Wilkins M.J."/>
            <person name="Karaoz U."/>
            <person name="Brodie E.L."/>
            <person name="Williams K.H."/>
            <person name="Hubbard S.S."/>
            <person name="Banfield J.F."/>
        </authorList>
    </citation>
    <scope>NUCLEOTIDE SEQUENCE [LARGE SCALE GENOMIC DNA]</scope>
</reference>
<dbReference type="InterPro" id="IPR050722">
    <property type="entry name" value="Pyruvate:ferred/Flavod_OxRd"/>
</dbReference>
<dbReference type="EMBL" id="MFJY01000051">
    <property type="protein sequence ID" value="OGG27323.1"/>
    <property type="molecule type" value="Genomic_DNA"/>
</dbReference>
<evidence type="ECO:0008006" key="7">
    <source>
        <dbReference type="Google" id="ProtNLM"/>
    </source>
</evidence>
<dbReference type="NCBIfam" id="TIGR03710">
    <property type="entry name" value="OAFO_sf"/>
    <property type="match status" value="1"/>
</dbReference>
<dbReference type="PANTHER" id="PTHR32154">
    <property type="entry name" value="PYRUVATE-FLAVODOXIN OXIDOREDUCTASE-RELATED"/>
    <property type="match status" value="1"/>
</dbReference>
<name>A0A1F6AS45_9BACT</name>
<evidence type="ECO:0000259" key="3">
    <source>
        <dbReference type="Pfam" id="PF01855"/>
    </source>
</evidence>